<feature type="transmembrane region" description="Helical" evidence="2">
    <location>
        <begin position="393"/>
        <end position="414"/>
    </location>
</feature>
<sequence>MHAVKKYDSVSRSHAFVCRPRLGQFRVFAGAMLLVSFASILGCNRFETEYGSSDGNEGRTSLNGFAGFRESLTRELEPSEVQALGDEWQDAELKQRNLSRLSSRAYQHDAIVWIPESWPPPNLVDIESWMKKWMRSNHRTVVFIVPDEGSTEAYYREAAKLAPPEQRLEYRRRLAEQINNRLLQDSQRDNVTVSKWFTAQALPARQPLGDRRDVSYELQPFTRKITLNTSGLSSGSVSASSDGEAELSDADAADMDDLADEEPTSAEDELGELLDEMGVDEETVLPKRSKITFESLASFNDQTILGRVTSETWKDSQILVVAGGGLLTNFAMTEEPAMKMADTIRQEILNRSRVGSDERVSIGFFNTDKSWVAISDAEPGAPSQTGMELLTTWPISLITLHALFLGVVICLMLLPTFGRARRVIYHRSTHFGNHLNAMAILMRRAGGLDYAKEQINHYMKIVRGESELFPNVPSSTPPRPTETEASSTKNSKSTPTSVSDASESNETPPSDKTSEVDNTVDPASTAGSDTTTDANTDIPAPEQPSSPETPEKTP</sequence>
<proteinExistence type="predicted"/>
<dbReference type="Proteomes" id="UP001430306">
    <property type="component" value="Unassembled WGS sequence"/>
</dbReference>
<keyword evidence="4" id="KW-1185">Reference proteome</keyword>
<evidence type="ECO:0000256" key="2">
    <source>
        <dbReference type="SAM" id="Phobius"/>
    </source>
</evidence>
<feature type="compositionally biased region" description="Low complexity" evidence="1">
    <location>
        <begin position="483"/>
        <end position="499"/>
    </location>
</feature>
<feature type="compositionally biased region" description="Polar residues" evidence="1">
    <location>
        <begin position="500"/>
        <end position="511"/>
    </location>
</feature>
<evidence type="ECO:0000313" key="3">
    <source>
        <dbReference type="EMBL" id="MCC9644446.1"/>
    </source>
</evidence>
<protein>
    <recommendedName>
        <fullName evidence="5">DUF4350 domain-containing protein</fullName>
    </recommendedName>
</protein>
<dbReference type="RefSeq" id="WP_230276180.1">
    <property type="nucleotide sequence ID" value="NZ_JAJKFW010000054.1"/>
</dbReference>
<feature type="compositionally biased region" description="Low complexity" evidence="1">
    <location>
        <begin position="523"/>
        <end position="537"/>
    </location>
</feature>
<organism evidence="3 4">
    <name type="scientific">Rhodopirellula halodulae</name>
    <dbReference type="NCBI Taxonomy" id="2894198"/>
    <lineage>
        <taxon>Bacteria</taxon>
        <taxon>Pseudomonadati</taxon>
        <taxon>Planctomycetota</taxon>
        <taxon>Planctomycetia</taxon>
        <taxon>Pirellulales</taxon>
        <taxon>Pirellulaceae</taxon>
        <taxon>Rhodopirellula</taxon>
    </lineage>
</organism>
<evidence type="ECO:0008006" key="5">
    <source>
        <dbReference type="Google" id="ProtNLM"/>
    </source>
</evidence>
<evidence type="ECO:0000256" key="1">
    <source>
        <dbReference type="SAM" id="MobiDB-lite"/>
    </source>
</evidence>
<keyword evidence="2" id="KW-0812">Transmembrane</keyword>
<comment type="caution">
    <text evidence="3">The sequence shown here is derived from an EMBL/GenBank/DDBJ whole genome shotgun (WGS) entry which is preliminary data.</text>
</comment>
<keyword evidence="2" id="KW-0472">Membrane</keyword>
<reference evidence="3" key="1">
    <citation type="submission" date="2021-11" db="EMBL/GenBank/DDBJ databases">
        <title>Genome sequence.</title>
        <authorList>
            <person name="Sun Q."/>
        </authorList>
    </citation>
    <scope>NUCLEOTIDE SEQUENCE</scope>
    <source>
        <strain evidence="3">JC740</strain>
    </source>
</reference>
<keyword evidence="2" id="KW-1133">Transmembrane helix</keyword>
<dbReference type="EMBL" id="JAJKFW010000054">
    <property type="protein sequence ID" value="MCC9644446.1"/>
    <property type="molecule type" value="Genomic_DNA"/>
</dbReference>
<gene>
    <name evidence="3" type="ORF">LOC71_19410</name>
</gene>
<feature type="region of interest" description="Disordered" evidence="1">
    <location>
        <begin position="468"/>
        <end position="554"/>
    </location>
</feature>
<name>A0ABS8NLJ8_9BACT</name>
<evidence type="ECO:0000313" key="4">
    <source>
        <dbReference type="Proteomes" id="UP001430306"/>
    </source>
</evidence>
<accession>A0ABS8NLJ8</accession>